<dbReference type="EMBL" id="JABFJW010000063">
    <property type="protein sequence ID" value="NOK09480.1"/>
    <property type="molecule type" value="Genomic_DNA"/>
</dbReference>
<dbReference type="PROSITE" id="PS00041">
    <property type="entry name" value="HTH_ARAC_FAMILY_1"/>
    <property type="match status" value="1"/>
</dbReference>
<dbReference type="Proteomes" id="UP000528460">
    <property type="component" value="Unassembled WGS sequence"/>
</dbReference>
<organism evidence="5 6">
    <name type="scientific">Corallococcus exercitus</name>
    <dbReference type="NCBI Taxonomy" id="2316736"/>
    <lineage>
        <taxon>Bacteria</taxon>
        <taxon>Pseudomonadati</taxon>
        <taxon>Myxococcota</taxon>
        <taxon>Myxococcia</taxon>
        <taxon>Myxococcales</taxon>
        <taxon>Cystobacterineae</taxon>
        <taxon>Myxococcaceae</taxon>
        <taxon>Corallococcus</taxon>
    </lineage>
</organism>
<evidence type="ECO:0000256" key="2">
    <source>
        <dbReference type="ARBA" id="ARBA00023125"/>
    </source>
</evidence>
<dbReference type="PANTHER" id="PTHR47894">
    <property type="entry name" value="HTH-TYPE TRANSCRIPTIONAL REGULATOR GADX"/>
    <property type="match status" value="1"/>
</dbReference>
<proteinExistence type="predicted"/>
<dbReference type="InterPro" id="IPR018060">
    <property type="entry name" value="HTH_AraC"/>
</dbReference>
<dbReference type="RefSeq" id="WP_171413671.1">
    <property type="nucleotide sequence ID" value="NZ_JABFJW010000063.1"/>
</dbReference>
<evidence type="ECO:0000313" key="5">
    <source>
        <dbReference type="EMBL" id="NOK09480.1"/>
    </source>
</evidence>
<sequence length="338" mass="37090">MATSSVSTKLPRLILDTVAAKGANADALARGAGVDRTRLTDAHTRIALPRGHLLWENAAAAVGDPHFGLHLATTFQSGQFDLFDYLCRTAATLGAALNLASRHLRLLHDGAELHLAMSESRATLRYRCPNRPAGPGRQEAEFTLARLLTFAREATGQPLIPFQVGFTHAAPRGKDVLAEAFGTTRLAFRQESCTLTLPRDMLSLPLRHADSGLHALLLRHVDLLAREATRPVGWRERLQAQVEEAIERGEPSLASVCARLGMSPRGLQRRLKAEGRTFREVTEDARLEKARRLLADDSLNVAGIAQRVGYSDARALRRAFQRWTGMSPGRYRRSTSAA</sequence>
<dbReference type="InterPro" id="IPR018062">
    <property type="entry name" value="HTH_AraC-typ_CS"/>
</dbReference>
<protein>
    <submittedName>
        <fullName evidence="5">AraC family transcriptional regulator</fullName>
    </submittedName>
</protein>
<name>A0A7Y4JQS6_9BACT</name>
<dbReference type="GO" id="GO:0000976">
    <property type="term" value="F:transcription cis-regulatory region binding"/>
    <property type="evidence" value="ECO:0007669"/>
    <property type="project" value="TreeGrafter"/>
</dbReference>
<dbReference type="PANTHER" id="PTHR47894:SF1">
    <property type="entry name" value="HTH-TYPE TRANSCRIPTIONAL REGULATOR VQSM"/>
    <property type="match status" value="1"/>
</dbReference>
<reference evidence="5 6" key="1">
    <citation type="submission" date="2020-05" db="EMBL/GenBank/DDBJ databases">
        <authorList>
            <person name="Whitworth D."/>
        </authorList>
    </citation>
    <scope>NUCLEOTIDE SEQUENCE [LARGE SCALE GENOMIC DNA]</scope>
    <source>
        <strain evidence="5 6">CA046A</strain>
    </source>
</reference>
<dbReference type="Pfam" id="PF12625">
    <property type="entry name" value="Arabinose_bd"/>
    <property type="match status" value="1"/>
</dbReference>
<feature type="domain" description="HTH araC/xylS-type" evidence="4">
    <location>
        <begin position="236"/>
        <end position="334"/>
    </location>
</feature>
<dbReference type="AlphaFoldDB" id="A0A7Y4JQS6"/>
<dbReference type="GO" id="GO:0005829">
    <property type="term" value="C:cytosol"/>
    <property type="evidence" value="ECO:0007669"/>
    <property type="project" value="TreeGrafter"/>
</dbReference>
<keyword evidence="2" id="KW-0238">DNA-binding</keyword>
<keyword evidence="3" id="KW-0804">Transcription</keyword>
<evidence type="ECO:0000256" key="1">
    <source>
        <dbReference type="ARBA" id="ARBA00023015"/>
    </source>
</evidence>
<dbReference type="Pfam" id="PF12833">
    <property type="entry name" value="HTH_18"/>
    <property type="match status" value="1"/>
</dbReference>
<evidence type="ECO:0000256" key="3">
    <source>
        <dbReference type="ARBA" id="ARBA00023163"/>
    </source>
</evidence>
<dbReference type="SUPFAM" id="SSF46689">
    <property type="entry name" value="Homeodomain-like"/>
    <property type="match status" value="1"/>
</dbReference>
<evidence type="ECO:0000313" key="6">
    <source>
        <dbReference type="Proteomes" id="UP000528460"/>
    </source>
</evidence>
<comment type="caution">
    <text evidence="5">The sequence shown here is derived from an EMBL/GenBank/DDBJ whole genome shotgun (WGS) entry which is preliminary data.</text>
</comment>
<gene>
    <name evidence="5" type="ORF">HNS30_10605</name>
</gene>
<keyword evidence="1" id="KW-0805">Transcription regulation</keyword>
<dbReference type="SMART" id="SM00342">
    <property type="entry name" value="HTH_ARAC"/>
    <property type="match status" value="1"/>
</dbReference>
<evidence type="ECO:0000259" key="4">
    <source>
        <dbReference type="PROSITE" id="PS01124"/>
    </source>
</evidence>
<dbReference type="InterPro" id="IPR032687">
    <property type="entry name" value="AraC-type_N"/>
</dbReference>
<dbReference type="PROSITE" id="PS01124">
    <property type="entry name" value="HTH_ARAC_FAMILY_2"/>
    <property type="match status" value="1"/>
</dbReference>
<dbReference type="Gene3D" id="1.10.10.60">
    <property type="entry name" value="Homeodomain-like"/>
    <property type="match status" value="1"/>
</dbReference>
<accession>A0A7Y4JQS6</accession>
<dbReference type="GO" id="GO:0003700">
    <property type="term" value="F:DNA-binding transcription factor activity"/>
    <property type="evidence" value="ECO:0007669"/>
    <property type="project" value="InterPro"/>
</dbReference>
<dbReference type="InterPro" id="IPR009057">
    <property type="entry name" value="Homeodomain-like_sf"/>
</dbReference>